<accession>A0ABU4UFF3</accession>
<dbReference type="InterPro" id="IPR044068">
    <property type="entry name" value="CB"/>
</dbReference>
<evidence type="ECO:0000256" key="4">
    <source>
        <dbReference type="ARBA" id="ARBA00023172"/>
    </source>
</evidence>
<evidence type="ECO:0000256" key="1">
    <source>
        <dbReference type="ARBA" id="ARBA00008857"/>
    </source>
</evidence>
<dbReference type="InterPro" id="IPR050090">
    <property type="entry name" value="Tyrosine_recombinase_XerCD"/>
</dbReference>
<dbReference type="Pfam" id="PF02899">
    <property type="entry name" value="Phage_int_SAM_1"/>
    <property type="match status" value="1"/>
</dbReference>
<evidence type="ECO:0000256" key="5">
    <source>
        <dbReference type="PROSITE-ProRule" id="PRU01248"/>
    </source>
</evidence>
<gene>
    <name evidence="8" type="ORF">QLH52_12465</name>
</gene>
<evidence type="ECO:0000256" key="2">
    <source>
        <dbReference type="ARBA" id="ARBA00022908"/>
    </source>
</evidence>
<dbReference type="Proteomes" id="UP001284537">
    <property type="component" value="Unassembled WGS sequence"/>
</dbReference>
<dbReference type="EMBL" id="JAXARY010000010">
    <property type="protein sequence ID" value="MDX8128100.1"/>
    <property type="molecule type" value="Genomic_DNA"/>
</dbReference>
<keyword evidence="9" id="KW-1185">Reference proteome</keyword>
<evidence type="ECO:0000256" key="3">
    <source>
        <dbReference type="ARBA" id="ARBA00023125"/>
    </source>
</evidence>
<evidence type="ECO:0000259" key="7">
    <source>
        <dbReference type="PROSITE" id="PS51900"/>
    </source>
</evidence>
<evidence type="ECO:0000259" key="6">
    <source>
        <dbReference type="PROSITE" id="PS51898"/>
    </source>
</evidence>
<dbReference type="Pfam" id="PF00589">
    <property type="entry name" value="Phage_integrase"/>
    <property type="match status" value="1"/>
</dbReference>
<comment type="caution">
    <text evidence="8">The sequence shown here is derived from an EMBL/GenBank/DDBJ whole genome shotgun (WGS) entry which is preliminary data.</text>
</comment>
<dbReference type="RefSeq" id="WP_319961785.1">
    <property type="nucleotide sequence ID" value="NZ_JAXARY010000010.1"/>
</dbReference>
<keyword evidence="3 5" id="KW-0238">DNA-binding</keyword>
<dbReference type="PROSITE" id="PS51900">
    <property type="entry name" value="CB"/>
    <property type="match status" value="1"/>
</dbReference>
<comment type="similarity">
    <text evidence="1">Belongs to the 'phage' integrase family.</text>
</comment>
<dbReference type="InterPro" id="IPR013762">
    <property type="entry name" value="Integrase-like_cat_sf"/>
</dbReference>
<dbReference type="Gene3D" id="1.10.150.130">
    <property type="match status" value="1"/>
</dbReference>
<sequence>MNTIVRSAIHLDQHPAMSSEVLASSALPTGFLFLVDDDTGRVIEPVLLYLMDRFLIRHGNTRPNTLRATVYNLKDWWAFLAEFAKTWNEVSEDDLRFYRDAMLQTVSPKTHQPYDVGTVRRRLTTVLQFYDWARRAGLFGAIFDSKSTRQIVRSMDHDALAHLHANPVQRTTSDLLPLPRRGADDDVRPLTETEYRTVAHCLGPLPPGSTQSGDDCRPTLDRLIAEIALHTGMRRDEISSLNLWQILDLRPDASQPFGVAKLRLSKTKGLRPRVVFMPNWLVTALHWYIDHERKDALHAAKKQSQLKEPSALFLNGIHTGRHVGKPIQNGSIDAHFRQALFAAGLTYTVHKTDPETGKAYTTQEPRHVFHDLRHTFATWLYWFEKSLGNAEPWKKIQARLGHTALATTTNLYLRAVTDFEAQVSDTTMKFFEAMRHG</sequence>
<proteinExistence type="inferred from homology"/>
<evidence type="ECO:0000313" key="8">
    <source>
        <dbReference type="EMBL" id="MDX8128100.1"/>
    </source>
</evidence>
<keyword evidence="2" id="KW-0229">DNA integration</keyword>
<dbReference type="InterPro" id="IPR010998">
    <property type="entry name" value="Integrase_recombinase_N"/>
</dbReference>
<reference evidence="8 9" key="1">
    <citation type="submission" date="2023-11" db="EMBL/GenBank/DDBJ databases">
        <authorList>
            <person name="Ouyang M.-Y."/>
        </authorList>
    </citation>
    <scope>NUCLEOTIDE SEQUENCE [LARGE SCALE GENOMIC DNA]</scope>
    <source>
        <strain evidence="8 9">OY6</strain>
    </source>
</reference>
<name>A0ABU4UFF3_9GAMM</name>
<protein>
    <submittedName>
        <fullName evidence="8">Site-specific integrase</fullName>
    </submittedName>
</protein>
<dbReference type="SUPFAM" id="SSF56349">
    <property type="entry name" value="DNA breaking-rejoining enzymes"/>
    <property type="match status" value="1"/>
</dbReference>
<dbReference type="InterPro" id="IPR011010">
    <property type="entry name" value="DNA_brk_join_enz"/>
</dbReference>
<evidence type="ECO:0000313" key="9">
    <source>
        <dbReference type="Proteomes" id="UP001284537"/>
    </source>
</evidence>
<organism evidence="8 9">
    <name type="scientific">Methylomonas defluvii</name>
    <dbReference type="NCBI Taxonomy" id="3045149"/>
    <lineage>
        <taxon>Bacteria</taxon>
        <taxon>Pseudomonadati</taxon>
        <taxon>Pseudomonadota</taxon>
        <taxon>Gammaproteobacteria</taxon>
        <taxon>Methylococcales</taxon>
        <taxon>Methylococcaceae</taxon>
        <taxon>Methylomonas</taxon>
    </lineage>
</organism>
<dbReference type="InterPro" id="IPR004107">
    <property type="entry name" value="Integrase_SAM-like_N"/>
</dbReference>
<dbReference type="Gene3D" id="1.10.443.10">
    <property type="entry name" value="Intergrase catalytic core"/>
    <property type="match status" value="1"/>
</dbReference>
<dbReference type="PANTHER" id="PTHR30349">
    <property type="entry name" value="PHAGE INTEGRASE-RELATED"/>
    <property type="match status" value="1"/>
</dbReference>
<dbReference type="InterPro" id="IPR002104">
    <property type="entry name" value="Integrase_catalytic"/>
</dbReference>
<feature type="domain" description="Core-binding (CB)" evidence="7">
    <location>
        <begin position="45"/>
        <end position="134"/>
    </location>
</feature>
<dbReference type="CDD" id="cd00397">
    <property type="entry name" value="DNA_BRE_C"/>
    <property type="match status" value="1"/>
</dbReference>
<feature type="domain" description="Tyr recombinase" evidence="6">
    <location>
        <begin position="185"/>
        <end position="425"/>
    </location>
</feature>
<dbReference type="PROSITE" id="PS51898">
    <property type="entry name" value="TYR_RECOMBINASE"/>
    <property type="match status" value="1"/>
</dbReference>
<dbReference type="PANTHER" id="PTHR30349:SF64">
    <property type="entry name" value="PROPHAGE INTEGRASE INTD-RELATED"/>
    <property type="match status" value="1"/>
</dbReference>
<keyword evidence="4" id="KW-0233">DNA recombination</keyword>